<dbReference type="Gene3D" id="6.10.250.3220">
    <property type="match status" value="2"/>
</dbReference>
<dbReference type="HOGENOM" id="CLU_452685_0_0_1"/>
<feature type="region of interest" description="Disordered" evidence="5">
    <location>
        <begin position="18"/>
        <end position="143"/>
    </location>
</feature>
<feature type="region of interest" description="Disordered" evidence="5">
    <location>
        <begin position="492"/>
        <end position="723"/>
    </location>
</feature>
<feature type="compositionally biased region" description="Low complexity" evidence="5">
    <location>
        <begin position="497"/>
        <end position="506"/>
    </location>
</feature>
<feature type="compositionally biased region" description="Low complexity" evidence="5">
    <location>
        <begin position="131"/>
        <end position="140"/>
    </location>
</feature>
<evidence type="ECO:0000256" key="1">
    <source>
        <dbReference type="ARBA" id="ARBA00022723"/>
    </source>
</evidence>
<feature type="region of interest" description="Disordered" evidence="5">
    <location>
        <begin position="182"/>
        <end position="218"/>
    </location>
</feature>
<dbReference type="eggNOG" id="KOG1492">
    <property type="taxonomic scope" value="Eukaryota"/>
</dbReference>
<organism evidence="7 8">
    <name type="scientific">Pseudozyma flocculosa PF-1</name>
    <dbReference type="NCBI Taxonomy" id="1277687"/>
    <lineage>
        <taxon>Eukaryota</taxon>
        <taxon>Fungi</taxon>
        <taxon>Dikarya</taxon>
        <taxon>Basidiomycota</taxon>
        <taxon>Ustilaginomycotina</taxon>
        <taxon>Ustilaginomycetes</taxon>
        <taxon>Ustilaginales</taxon>
        <taxon>Ustilaginaceae</taxon>
        <taxon>Pseudozyma</taxon>
    </lineage>
</organism>
<dbReference type="PROSITE" id="PS50103">
    <property type="entry name" value="ZF_C3H1"/>
    <property type="match status" value="3"/>
</dbReference>
<dbReference type="GeneID" id="19319494"/>
<evidence type="ECO:0000259" key="6">
    <source>
        <dbReference type="PROSITE" id="PS50103"/>
    </source>
</evidence>
<feature type="compositionally biased region" description="Acidic residues" evidence="5">
    <location>
        <begin position="704"/>
        <end position="723"/>
    </location>
</feature>
<dbReference type="Pfam" id="PF00642">
    <property type="entry name" value="zf-CCCH"/>
    <property type="match status" value="1"/>
</dbReference>
<feature type="compositionally biased region" description="Basic and acidic residues" evidence="5">
    <location>
        <begin position="182"/>
        <end position="193"/>
    </location>
</feature>
<feature type="domain" description="C3H1-type" evidence="6">
    <location>
        <begin position="438"/>
        <end position="466"/>
    </location>
</feature>
<dbReference type="RefSeq" id="XP_007881124.1">
    <property type="nucleotide sequence ID" value="XM_007882933.1"/>
</dbReference>
<dbReference type="KEGG" id="pfp:PFL1_05401"/>
<feature type="compositionally biased region" description="Acidic residues" evidence="5">
    <location>
        <begin position="604"/>
        <end position="623"/>
    </location>
</feature>
<feature type="compositionally biased region" description="Low complexity" evidence="5">
    <location>
        <begin position="249"/>
        <end position="277"/>
    </location>
</feature>
<dbReference type="Gene3D" id="4.10.1000.10">
    <property type="entry name" value="Zinc finger, CCCH-type"/>
    <property type="match status" value="1"/>
</dbReference>
<dbReference type="InterPro" id="IPR036855">
    <property type="entry name" value="Znf_CCCH_sf"/>
</dbReference>
<name>A0A061H562_9BASI</name>
<accession>A0A061H562</accession>
<feature type="compositionally biased region" description="Acidic residues" evidence="5">
    <location>
        <begin position="526"/>
        <end position="538"/>
    </location>
</feature>
<feature type="zinc finger region" description="C3H1-type" evidence="4">
    <location>
        <begin position="438"/>
        <end position="466"/>
    </location>
</feature>
<dbReference type="GO" id="GO:0008270">
    <property type="term" value="F:zinc ion binding"/>
    <property type="evidence" value="ECO:0007669"/>
    <property type="project" value="UniProtKB-KW"/>
</dbReference>
<feature type="zinc finger region" description="C3H1-type" evidence="4">
    <location>
        <begin position="349"/>
        <end position="377"/>
    </location>
</feature>
<feature type="compositionally biased region" description="Low complexity" evidence="5">
    <location>
        <begin position="83"/>
        <end position="98"/>
    </location>
</feature>
<dbReference type="GO" id="GO:0005634">
    <property type="term" value="C:nucleus"/>
    <property type="evidence" value="ECO:0007669"/>
    <property type="project" value="TreeGrafter"/>
</dbReference>
<feature type="zinc finger region" description="C3H1-type" evidence="4">
    <location>
        <begin position="406"/>
        <end position="434"/>
    </location>
</feature>
<dbReference type="SUPFAM" id="SSF90229">
    <property type="entry name" value="CCCH zinc finger"/>
    <property type="match status" value="3"/>
</dbReference>
<feature type="compositionally biased region" description="Polar residues" evidence="5">
    <location>
        <begin position="104"/>
        <end position="128"/>
    </location>
</feature>
<evidence type="ECO:0000313" key="7">
    <source>
        <dbReference type="EMBL" id="EPQ27120.1"/>
    </source>
</evidence>
<feature type="compositionally biased region" description="Low complexity" evidence="5">
    <location>
        <begin position="25"/>
        <end position="40"/>
    </location>
</feature>
<sequence>MDEEAALKAEIAKLTGAISSHRHTAASSSSGPAYGYAPYRGRGRGRGATSYPYSDRGASRGRGRGRGAPLPARNRTLILNDPAASKATAAATMAMASTPGDGTDSASKPASSLSNDSAMQSADSTNNDGGAAPSAAAASSDGWIKRKTTHNMSLVSSSTFQKTEPARLAAIAATQTAKAEARAKAKQEAEQRKSAKWHASSAAAAKKGRGKAGDASVRRGDNMGEVVIDGVVFEFDPSGTKLVKKAVQPPSDASADAGAGSSTSDAAPSSAAASTATPLRTSINGQAYVRTKRGNLVSAELVAKKRAQKEQQAKLRRLAAMGKQIGELQGARYAGRKKDKRGNMTLDNTKPKGLCAFFNKTGQCKRGLSCPFIHDVNKISLCPRALRPNGCQLPAGTCPLSHNPTPERVPHCVHYLRTGRCRNGDDCVYTHSDRLADGLDTPVCDDFSRLGWCERGKECTQRHTWECPEFAADGKCERKGCRLLHVIRARADGGGPSSRPAAAADGDAQEPEGMQDGDLFMRDDAAADGEDDAEDEDGERDRAVGKRKRPLLEGQGSGVDDDHDDIEGASLSADEGVSFLSGGPSKRKRRGKAFSGQKDFISFADEDEDGGEASEDEEEDEGDAGSAPGGDDEEEEDDHASVESEDAEVSDSELDRSSGEDDEEEGEDEGDDDDDDADDADATSDHGPEPTPDAKVQYRGRADADEDDDGNDDDDDQLVESFL</sequence>
<evidence type="ECO:0000256" key="2">
    <source>
        <dbReference type="ARBA" id="ARBA00022771"/>
    </source>
</evidence>
<feature type="domain" description="C3H1-type" evidence="6">
    <location>
        <begin position="349"/>
        <end position="377"/>
    </location>
</feature>
<keyword evidence="3 4" id="KW-0862">Zinc</keyword>
<keyword evidence="2 4" id="KW-0863">Zinc-finger</keyword>
<dbReference type="PANTHER" id="PTHR46156:SF1">
    <property type="entry name" value="ZINC FINGER CCCH DOMAIN-CONTAINING PROTEIN 3"/>
    <property type="match status" value="1"/>
</dbReference>
<dbReference type="EMBL" id="KE361641">
    <property type="protein sequence ID" value="EPQ27120.1"/>
    <property type="molecule type" value="Genomic_DNA"/>
</dbReference>
<keyword evidence="1 4" id="KW-0479">Metal-binding</keyword>
<feature type="compositionally biased region" description="Acidic residues" evidence="5">
    <location>
        <begin position="660"/>
        <end position="682"/>
    </location>
</feature>
<dbReference type="OrthoDB" id="410307at2759"/>
<dbReference type="InterPro" id="IPR000571">
    <property type="entry name" value="Znf_CCCH"/>
</dbReference>
<feature type="region of interest" description="Disordered" evidence="5">
    <location>
        <begin position="244"/>
        <end position="278"/>
    </location>
</feature>
<dbReference type="AlphaFoldDB" id="A0A061H562"/>
<proteinExistence type="predicted"/>
<feature type="domain" description="C3H1-type" evidence="6">
    <location>
        <begin position="406"/>
        <end position="434"/>
    </location>
</feature>
<evidence type="ECO:0000256" key="5">
    <source>
        <dbReference type="SAM" id="MobiDB-lite"/>
    </source>
</evidence>
<reference evidence="7 8" key="1">
    <citation type="journal article" date="2013" name="Plant Cell">
        <title>The transition from a phytopathogenic smut ancestor to an anamorphic biocontrol agent deciphered by comparative whole-genome analysis.</title>
        <authorList>
            <person name="Lefebvre F."/>
            <person name="Joly D.L."/>
            <person name="Labbe C."/>
            <person name="Teichmann B."/>
            <person name="Linning R."/>
            <person name="Belzile F."/>
            <person name="Bakkeren G."/>
            <person name="Belanger R.R."/>
        </authorList>
    </citation>
    <scope>NUCLEOTIDE SEQUENCE [LARGE SCALE GENOMIC DNA]</scope>
    <source>
        <strain evidence="7 8">PF-1</strain>
    </source>
</reference>
<evidence type="ECO:0000313" key="8">
    <source>
        <dbReference type="Proteomes" id="UP000053664"/>
    </source>
</evidence>
<evidence type="ECO:0000256" key="4">
    <source>
        <dbReference type="PROSITE-ProRule" id="PRU00723"/>
    </source>
</evidence>
<dbReference type="PANTHER" id="PTHR46156">
    <property type="entry name" value="CCCH ZINGC FINGER"/>
    <property type="match status" value="1"/>
</dbReference>
<evidence type="ECO:0000256" key="3">
    <source>
        <dbReference type="ARBA" id="ARBA00022833"/>
    </source>
</evidence>
<protein>
    <recommendedName>
        <fullName evidence="6">C3H1-type domain-containing protein</fullName>
    </recommendedName>
</protein>
<dbReference type="SMART" id="SM00356">
    <property type="entry name" value="ZnF_C3H1"/>
    <property type="match status" value="3"/>
</dbReference>
<dbReference type="Proteomes" id="UP000053664">
    <property type="component" value="Unassembled WGS sequence"/>
</dbReference>
<gene>
    <name evidence="7" type="ORF">PFL1_05401</name>
</gene>
<feature type="compositionally biased region" description="Acidic residues" evidence="5">
    <location>
        <begin position="630"/>
        <end position="652"/>
    </location>
</feature>